<dbReference type="Proteomes" id="UP000095237">
    <property type="component" value="Unassembled WGS sequence"/>
</dbReference>
<sequence length="152" mass="17009">MRHTKIWETKNWPRLLENIKKELKNFKIVQVDINSDYLEETDLDLNGKTSFDELCSVIKYSSLHIDTDGSCMHIAEALNVKYVILFGLSNFKNVGYDNNINVASGLCSDCFTIIEEMIMTVSWNGETEVVAAFTVKTLNSGDITITISCGGG</sequence>
<dbReference type="PANTHER" id="PTHR30160:SF1">
    <property type="entry name" value="LIPOPOLYSACCHARIDE 1,2-N-ACETYLGLUCOSAMINETRANSFERASE-RELATED"/>
    <property type="match status" value="1"/>
</dbReference>
<dbReference type="GO" id="GO:0005829">
    <property type="term" value="C:cytosol"/>
    <property type="evidence" value="ECO:0007669"/>
    <property type="project" value="TreeGrafter"/>
</dbReference>
<dbReference type="InterPro" id="IPR002201">
    <property type="entry name" value="Glyco_trans_9"/>
</dbReference>
<dbReference type="AlphaFoldDB" id="A0A1E5IHY3"/>
<comment type="caution">
    <text evidence="3">The sequence shown here is derived from an EMBL/GenBank/DDBJ whole genome shotgun (WGS) entry which is preliminary data.</text>
</comment>
<evidence type="ECO:0000256" key="2">
    <source>
        <dbReference type="ARBA" id="ARBA00022679"/>
    </source>
</evidence>
<dbReference type="InterPro" id="IPR051199">
    <property type="entry name" value="LPS_LOS_Heptosyltrfase"/>
</dbReference>
<dbReference type="PANTHER" id="PTHR30160">
    <property type="entry name" value="TETRAACYLDISACCHARIDE 4'-KINASE-RELATED"/>
    <property type="match status" value="1"/>
</dbReference>
<dbReference type="EMBL" id="LNVX01000471">
    <property type="protein sequence ID" value="OEG70099.1"/>
    <property type="molecule type" value="Genomic_DNA"/>
</dbReference>
<gene>
    <name evidence="3" type="ORF">ATZ36_06190</name>
</gene>
<dbReference type="GO" id="GO:0009244">
    <property type="term" value="P:lipopolysaccharide core region biosynthetic process"/>
    <property type="evidence" value="ECO:0007669"/>
    <property type="project" value="TreeGrafter"/>
</dbReference>
<evidence type="ECO:0000313" key="3">
    <source>
        <dbReference type="EMBL" id="OEG70099.1"/>
    </source>
</evidence>
<proteinExistence type="predicted"/>
<name>A0A1E5IHY3_ENDTX</name>
<organism evidence="3 4">
    <name type="scientific">Endomicrobium trichonymphae</name>
    <dbReference type="NCBI Taxonomy" id="1408204"/>
    <lineage>
        <taxon>Bacteria</taxon>
        <taxon>Pseudomonadati</taxon>
        <taxon>Elusimicrobiota</taxon>
        <taxon>Endomicrobiia</taxon>
        <taxon>Endomicrobiales</taxon>
        <taxon>Endomicrobiaceae</taxon>
        <taxon>Candidatus Endomicrobiellum</taxon>
    </lineage>
</organism>
<keyword evidence="4" id="KW-1185">Reference proteome</keyword>
<keyword evidence="2" id="KW-0808">Transferase</keyword>
<reference evidence="3 4" key="1">
    <citation type="submission" date="2015-11" db="EMBL/GenBank/DDBJ databases">
        <title>Evidence for parallel genomic evolution in an endosymbiosis of termite gut flagellates.</title>
        <authorList>
            <person name="Zheng H."/>
        </authorList>
    </citation>
    <scope>NUCLEOTIDE SEQUENCE [LARGE SCALE GENOMIC DNA]</scope>
    <source>
        <strain evidence="3 4">CET450</strain>
    </source>
</reference>
<accession>A0A1E5IHY3</accession>
<evidence type="ECO:0000313" key="4">
    <source>
        <dbReference type="Proteomes" id="UP000095237"/>
    </source>
</evidence>
<keyword evidence="1" id="KW-0328">Glycosyltransferase</keyword>
<dbReference type="GO" id="GO:0008713">
    <property type="term" value="F:ADP-heptose-lipopolysaccharide heptosyltransferase activity"/>
    <property type="evidence" value="ECO:0007669"/>
    <property type="project" value="TreeGrafter"/>
</dbReference>
<protein>
    <submittedName>
        <fullName evidence="3">Uncharacterized protein</fullName>
    </submittedName>
</protein>
<dbReference type="Gene3D" id="3.40.50.2000">
    <property type="entry name" value="Glycogen Phosphorylase B"/>
    <property type="match status" value="1"/>
</dbReference>
<evidence type="ECO:0000256" key="1">
    <source>
        <dbReference type="ARBA" id="ARBA00022676"/>
    </source>
</evidence>
<dbReference type="Pfam" id="PF01075">
    <property type="entry name" value="Glyco_transf_9"/>
    <property type="match status" value="1"/>
</dbReference>
<dbReference type="SUPFAM" id="SSF53756">
    <property type="entry name" value="UDP-Glycosyltransferase/glycogen phosphorylase"/>
    <property type="match status" value="1"/>
</dbReference>